<dbReference type="PROSITE" id="PS50102">
    <property type="entry name" value="RRM"/>
    <property type="match status" value="4"/>
</dbReference>
<dbReference type="GeneID" id="136819598"/>
<feature type="domain" description="RRM" evidence="4">
    <location>
        <begin position="307"/>
        <end position="385"/>
    </location>
</feature>
<dbReference type="InterPro" id="IPR000504">
    <property type="entry name" value="RRM_dom"/>
</dbReference>
<accession>A0A7M5WW00</accession>
<feature type="compositionally biased region" description="Basic and acidic residues" evidence="3">
    <location>
        <begin position="49"/>
        <end position="68"/>
    </location>
</feature>
<dbReference type="SMART" id="SM00360">
    <property type="entry name" value="RRM"/>
    <property type="match status" value="4"/>
</dbReference>
<dbReference type="PANTHER" id="PTHR48027">
    <property type="entry name" value="HETEROGENEOUS NUCLEAR RIBONUCLEOPROTEIN 87F-RELATED"/>
    <property type="match status" value="1"/>
</dbReference>
<protein>
    <recommendedName>
        <fullName evidence="4">RRM domain-containing protein</fullName>
    </recommendedName>
</protein>
<sequence>MTRASKSSAAAAHAQAQQQQAQNFNGSTHSLSSKSDRSSGGSHHYHQRERRDSSSKDSKGTHQVDHDKPPFSRVFVVCSKSHTSEDLKTAFEKFGTVEDVWVVRDKQTKENRGVAYVKFSKMSEACLAVESMDGKKLDDADGRTMKVIIAQPKSSKSTDDFQDESALTRLFVVIPRGVEEQEMRSVFEAFGEVEYIQMVKDRKTGERKGFGYVKYNRSYEAALAVENCDKAYKAVMAEPKPSKVKKESLESPHFQKASLPGTVQPIGNDLLINIPQTTRKPQDLAAQLGFTIPGPQETSRNNNSIGNRLQVQVSPTITQEQLARLFDLIPGMELCDIKKNFSTGESKGIAVVVYNAVGSAIYAKEKLHGFEYPPGCKLIVRYASDEEETLMVAPRVQTLDLIPQHNQMFCSVQLPSPKPMSDNDSCAERLFIVCHPTPPPDNVLKDVFSRFGDLIDVYMLRHKNFGYAKFSRAESAERAIQVLHGAEIMGKKLKVLPAEPPKPNENSRKRPRT</sequence>
<dbReference type="SUPFAM" id="SSF54928">
    <property type="entry name" value="RNA-binding domain, RBD"/>
    <property type="match status" value="2"/>
</dbReference>
<dbReference type="RefSeq" id="XP_066931944.1">
    <property type="nucleotide sequence ID" value="XM_067075843.1"/>
</dbReference>
<dbReference type="AlphaFoldDB" id="A0A7M5WW00"/>
<dbReference type="InterPro" id="IPR034207">
    <property type="entry name" value="RBM45_RRM3"/>
</dbReference>
<feature type="domain" description="RRM" evidence="4">
    <location>
        <begin position="72"/>
        <end position="152"/>
    </location>
</feature>
<dbReference type="CDD" id="cd12368">
    <property type="entry name" value="RRM3_RBM45"/>
    <property type="match status" value="1"/>
</dbReference>
<dbReference type="GO" id="GO:0003723">
    <property type="term" value="F:RNA binding"/>
    <property type="evidence" value="ECO:0007669"/>
    <property type="project" value="UniProtKB-UniRule"/>
</dbReference>
<dbReference type="InterPro" id="IPR035979">
    <property type="entry name" value="RBD_domain_sf"/>
</dbReference>
<feature type="region of interest" description="Disordered" evidence="3">
    <location>
        <begin position="1"/>
        <end position="68"/>
    </location>
</feature>
<feature type="domain" description="RRM" evidence="4">
    <location>
        <begin position="428"/>
        <end position="500"/>
    </location>
</feature>
<dbReference type="OrthoDB" id="78437at2759"/>
<dbReference type="InterPro" id="IPR012677">
    <property type="entry name" value="Nucleotide-bd_a/b_plait_sf"/>
</dbReference>
<dbReference type="CDD" id="cd12366">
    <property type="entry name" value="RRM1_RBM45"/>
    <property type="match status" value="1"/>
</dbReference>
<name>A0A7M5WW00_9CNID</name>
<dbReference type="InterPro" id="IPR052462">
    <property type="entry name" value="SLIRP/GR-RBP-like"/>
</dbReference>
<evidence type="ECO:0000313" key="5">
    <source>
        <dbReference type="EnsemblMetazoa" id="CLYHEMP014038.1"/>
    </source>
</evidence>
<feature type="compositionally biased region" description="Low complexity" evidence="3">
    <location>
        <begin position="9"/>
        <end position="42"/>
    </location>
</feature>
<keyword evidence="6" id="KW-1185">Reference proteome</keyword>
<dbReference type="InterPro" id="IPR034203">
    <property type="entry name" value="RBM45_RRM1"/>
</dbReference>
<evidence type="ECO:0000256" key="1">
    <source>
        <dbReference type="ARBA" id="ARBA00022884"/>
    </source>
</evidence>
<organism evidence="5 6">
    <name type="scientific">Clytia hemisphaerica</name>
    <dbReference type="NCBI Taxonomy" id="252671"/>
    <lineage>
        <taxon>Eukaryota</taxon>
        <taxon>Metazoa</taxon>
        <taxon>Cnidaria</taxon>
        <taxon>Hydrozoa</taxon>
        <taxon>Hydroidolina</taxon>
        <taxon>Leptothecata</taxon>
        <taxon>Obeliida</taxon>
        <taxon>Clytiidae</taxon>
        <taxon>Clytia</taxon>
    </lineage>
</organism>
<evidence type="ECO:0000256" key="3">
    <source>
        <dbReference type="SAM" id="MobiDB-lite"/>
    </source>
</evidence>
<feature type="domain" description="RRM" evidence="4">
    <location>
        <begin position="174"/>
        <end position="249"/>
    </location>
</feature>
<evidence type="ECO:0000259" key="4">
    <source>
        <dbReference type="PROSITE" id="PS50102"/>
    </source>
</evidence>
<evidence type="ECO:0000256" key="2">
    <source>
        <dbReference type="PROSITE-ProRule" id="PRU00176"/>
    </source>
</evidence>
<proteinExistence type="predicted"/>
<dbReference type="EnsemblMetazoa" id="CLYHEMT014038.1">
    <property type="protein sequence ID" value="CLYHEMP014038.1"/>
    <property type="gene ID" value="CLYHEMG014038"/>
</dbReference>
<keyword evidence="1 2" id="KW-0694">RNA-binding</keyword>
<dbReference type="Pfam" id="PF00076">
    <property type="entry name" value="RRM_1"/>
    <property type="match status" value="4"/>
</dbReference>
<dbReference type="CDD" id="cd12369">
    <property type="entry name" value="RRM4_RBM45"/>
    <property type="match status" value="1"/>
</dbReference>
<dbReference type="Gene3D" id="3.30.70.330">
    <property type="match status" value="4"/>
</dbReference>
<dbReference type="Proteomes" id="UP000594262">
    <property type="component" value="Unplaced"/>
</dbReference>
<dbReference type="InterPro" id="IPR034208">
    <property type="entry name" value="RBM45_RRM4"/>
</dbReference>
<reference evidence="5" key="1">
    <citation type="submission" date="2021-01" db="UniProtKB">
        <authorList>
            <consortium name="EnsemblMetazoa"/>
        </authorList>
    </citation>
    <scope>IDENTIFICATION</scope>
</reference>
<evidence type="ECO:0000313" key="6">
    <source>
        <dbReference type="Proteomes" id="UP000594262"/>
    </source>
</evidence>